<proteinExistence type="predicted"/>
<organism evidence="2 3">
    <name type="scientific">Psychroflexus salarius</name>
    <dbReference type="NCBI Taxonomy" id="1155689"/>
    <lineage>
        <taxon>Bacteria</taxon>
        <taxon>Pseudomonadati</taxon>
        <taxon>Bacteroidota</taxon>
        <taxon>Flavobacteriia</taxon>
        <taxon>Flavobacteriales</taxon>
        <taxon>Flavobacteriaceae</taxon>
        <taxon>Psychroflexus</taxon>
    </lineage>
</organism>
<feature type="transmembrane region" description="Helical" evidence="1">
    <location>
        <begin position="170"/>
        <end position="191"/>
    </location>
</feature>
<dbReference type="OrthoDB" id="828109at2"/>
<name>A0A1M4W3I6_9FLAO</name>
<evidence type="ECO:0000313" key="2">
    <source>
        <dbReference type="EMBL" id="SHE75854.1"/>
    </source>
</evidence>
<feature type="transmembrane region" description="Helical" evidence="1">
    <location>
        <begin position="126"/>
        <end position="146"/>
    </location>
</feature>
<evidence type="ECO:0000256" key="1">
    <source>
        <dbReference type="SAM" id="Phobius"/>
    </source>
</evidence>
<feature type="transmembrane region" description="Helical" evidence="1">
    <location>
        <begin position="61"/>
        <end position="81"/>
    </location>
</feature>
<feature type="transmembrane region" description="Helical" evidence="1">
    <location>
        <begin position="264"/>
        <end position="283"/>
    </location>
</feature>
<dbReference type="Proteomes" id="UP000184462">
    <property type="component" value="Unassembled WGS sequence"/>
</dbReference>
<keyword evidence="1" id="KW-0812">Transmembrane</keyword>
<gene>
    <name evidence="2" type="ORF">SAMN05444278_10562</name>
</gene>
<dbReference type="STRING" id="1155689.SAMN05444278_10562"/>
<dbReference type="RefSeq" id="WP_073192990.1">
    <property type="nucleotide sequence ID" value="NZ_FQTW01000005.1"/>
</dbReference>
<keyword evidence="1" id="KW-0472">Membrane</keyword>
<keyword evidence="1" id="KW-1133">Transmembrane helix</keyword>
<feature type="transmembrane region" description="Helical" evidence="1">
    <location>
        <begin position="211"/>
        <end position="229"/>
    </location>
</feature>
<evidence type="ECO:0000313" key="3">
    <source>
        <dbReference type="Proteomes" id="UP000184462"/>
    </source>
</evidence>
<accession>A0A1M4W3I6</accession>
<dbReference type="AlphaFoldDB" id="A0A1M4W3I6"/>
<protein>
    <submittedName>
        <fullName evidence="2">Uncharacterized protein</fullName>
    </submittedName>
</protein>
<sequence length="291" mass="33266">MNLNLPNHFFLNNSFKSNLEKIVVYVAIASFLVHLIFIGLVDFGLIDSGAFKELFISPLSAIYTPFSIILIYEVYLLVFYIPKSITNYIGKQYEIITLILIRKLFYDLSKLEFSSNWFSISGDLEFTIDIIATLVLFALILGFYNINKQLKTSEKEINHKTKTYIKVKKILASVLVPIIAIIAIYSFTNWFSTLNLQPDKISQSIKSVNNVFFDEFFTILIIVDVLLLLFSFLQTDEFSRVIRNSGFIISTILIKLSFSASGILNAILIVVAVSFGVLILLIYKSYQKRLH</sequence>
<reference evidence="2 3" key="1">
    <citation type="submission" date="2016-11" db="EMBL/GenBank/DDBJ databases">
        <authorList>
            <person name="Jaros S."/>
            <person name="Januszkiewicz K."/>
            <person name="Wedrychowicz H."/>
        </authorList>
    </citation>
    <scope>NUCLEOTIDE SEQUENCE [LARGE SCALE GENOMIC DNA]</scope>
    <source>
        <strain evidence="2 3">DSM 25661</strain>
    </source>
</reference>
<keyword evidence="3" id="KW-1185">Reference proteome</keyword>
<feature type="transmembrane region" description="Helical" evidence="1">
    <location>
        <begin position="22"/>
        <end position="41"/>
    </location>
</feature>
<dbReference type="EMBL" id="FQTW01000005">
    <property type="protein sequence ID" value="SHE75854.1"/>
    <property type="molecule type" value="Genomic_DNA"/>
</dbReference>